<name>A0A1X7SV05_AMPQE</name>
<reference evidence="3" key="1">
    <citation type="submission" date="2017-05" db="UniProtKB">
        <authorList>
            <consortium name="EnsemblMetazoa"/>
        </authorList>
    </citation>
    <scope>IDENTIFICATION</scope>
</reference>
<dbReference type="InterPro" id="IPR014836">
    <property type="entry name" value="Integrin_bsu_cyt_dom"/>
</dbReference>
<organism evidence="3">
    <name type="scientific">Amphimedon queenslandica</name>
    <name type="common">Sponge</name>
    <dbReference type="NCBI Taxonomy" id="400682"/>
    <lineage>
        <taxon>Eukaryota</taxon>
        <taxon>Metazoa</taxon>
        <taxon>Porifera</taxon>
        <taxon>Demospongiae</taxon>
        <taxon>Heteroscleromorpha</taxon>
        <taxon>Haplosclerida</taxon>
        <taxon>Niphatidae</taxon>
        <taxon>Amphimedon</taxon>
    </lineage>
</organism>
<dbReference type="STRING" id="400682.A0A1X7SV05"/>
<accession>A0A1X7SV05</accession>
<dbReference type="SMART" id="SM01241">
    <property type="entry name" value="Integrin_b_cyt"/>
    <property type="match status" value="1"/>
</dbReference>
<feature type="transmembrane region" description="Helical" evidence="1">
    <location>
        <begin position="62"/>
        <end position="86"/>
    </location>
</feature>
<keyword evidence="1" id="KW-0472">Membrane</keyword>
<dbReference type="OrthoDB" id="410592at2759"/>
<evidence type="ECO:0000313" key="3">
    <source>
        <dbReference type="EnsemblMetazoa" id="Aqu2.1.05986_001"/>
    </source>
</evidence>
<keyword evidence="1" id="KW-0812">Transmembrane</keyword>
<evidence type="ECO:0000259" key="2">
    <source>
        <dbReference type="SMART" id="SM01241"/>
    </source>
</evidence>
<evidence type="ECO:0000256" key="1">
    <source>
        <dbReference type="SAM" id="Phobius"/>
    </source>
</evidence>
<dbReference type="InParanoid" id="A0A1X7SV05"/>
<protein>
    <recommendedName>
        <fullName evidence="2">Integrin beta subunit cytoplasmic domain-containing protein</fullName>
    </recommendedName>
</protein>
<dbReference type="AlphaFoldDB" id="A0A1X7SV05"/>
<feature type="domain" description="Integrin beta subunit cytoplasmic" evidence="2">
    <location>
        <begin position="87"/>
        <end position="132"/>
    </location>
</feature>
<dbReference type="EnsemblMetazoa" id="Aqu2.1.05986_001">
    <property type="protein sequence ID" value="Aqu2.1.05986_001"/>
    <property type="gene ID" value="Aqu2.1.05986"/>
</dbReference>
<sequence length="142" mass="15833">SCDNFALLTSSPSDEYIIPGSLPNSNIDCSFISGECQYTYIAGRRPDGEDLYAVPPRICLPIPIWAIVTILLVLIILLGIGILIAIKCCCMYLDYKEYNSFKAEVSKASFEKMENPMYHTPDVTYKNIAYGSVITIAVWFVV</sequence>
<keyword evidence="1" id="KW-1133">Transmembrane helix</keyword>
<dbReference type="Pfam" id="PF08725">
    <property type="entry name" value="Integrin_b_cyt"/>
    <property type="match status" value="1"/>
</dbReference>
<proteinExistence type="predicted"/>
<dbReference type="Gene3D" id="1.20.5.100">
    <property type="entry name" value="Cytochrome c1, transmembrane anchor, C-terminal"/>
    <property type="match status" value="1"/>
</dbReference>